<feature type="transmembrane region" description="Helical" evidence="6">
    <location>
        <begin position="223"/>
        <end position="246"/>
    </location>
</feature>
<sequence length="449" mass="49056">MSGLAKVERDDNANVVKEIEDKIVASKEGFSQMEYESHAIGHERNGSSFGAYFNIVCAIAGTGTLQLPFALSQSGWVGIGLILLSTGISVYTGSLLIKCLYYDRINRLSDYSSIGKAAYGKPGMIFIRVFHYSIQIGSAIVYILITGLNAHQLFEMVGISLDQKVWVLIAGLIVWVPYILLKTLKEVAVLSVIGVLTTLVLVFVAVIVSIIDLPNNLQQTHQTINITGFPIALASICFSFGGNVVYPHVEQVMAKPKSWNKVLTSAMLTIGILYLLVSVSGYYVYGNSTKSPIYDNLPSGPATTLAIIMITIHVLLACPIYLTSFATEIETIFRIDSTYYSKYKEIGLRFALRTGILAAITVTAMFLPYISDFMSLFGALSNTVIVFIAPIVLYWKLFGWRSMSKLELLWCGVILVIAAVGCVLGTKDAITSLIAHIQCGSACEIHVKH</sequence>
<evidence type="ECO:0000313" key="9">
    <source>
        <dbReference type="Proteomes" id="UP001479436"/>
    </source>
</evidence>
<feature type="transmembrane region" description="Helical" evidence="6">
    <location>
        <begin position="188"/>
        <end position="211"/>
    </location>
</feature>
<feature type="transmembrane region" description="Helical" evidence="6">
    <location>
        <begin position="305"/>
        <end position="329"/>
    </location>
</feature>
<protein>
    <recommendedName>
        <fullName evidence="7">Amino acid transporter transmembrane domain-containing protein</fullName>
    </recommendedName>
</protein>
<feature type="transmembrane region" description="Helical" evidence="6">
    <location>
        <begin position="165"/>
        <end position="181"/>
    </location>
</feature>
<dbReference type="PANTHER" id="PTHR22950:SF349">
    <property type="entry name" value="AMINO ACID TRANSPORTER TRANSMEMBRANE DOMAIN-CONTAINING PROTEIN"/>
    <property type="match status" value="1"/>
</dbReference>
<evidence type="ECO:0000256" key="3">
    <source>
        <dbReference type="ARBA" id="ARBA00022692"/>
    </source>
</evidence>
<comment type="similarity">
    <text evidence="2">Belongs to the amino acid/polyamine transporter 2 family.</text>
</comment>
<feature type="transmembrane region" description="Helical" evidence="6">
    <location>
        <begin position="51"/>
        <end position="71"/>
    </location>
</feature>
<proteinExistence type="inferred from homology"/>
<dbReference type="Proteomes" id="UP001479436">
    <property type="component" value="Unassembled WGS sequence"/>
</dbReference>
<feature type="transmembrane region" description="Helical" evidence="6">
    <location>
        <begin position="407"/>
        <end position="426"/>
    </location>
</feature>
<feature type="transmembrane region" description="Helical" evidence="6">
    <location>
        <begin position="376"/>
        <end position="395"/>
    </location>
</feature>
<keyword evidence="5 6" id="KW-0472">Membrane</keyword>
<comment type="caution">
    <text evidence="8">The sequence shown here is derived from an EMBL/GenBank/DDBJ whole genome shotgun (WGS) entry which is preliminary data.</text>
</comment>
<evidence type="ECO:0000256" key="5">
    <source>
        <dbReference type="ARBA" id="ARBA00023136"/>
    </source>
</evidence>
<dbReference type="InterPro" id="IPR013057">
    <property type="entry name" value="AA_transpt_TM"/>
</dbReference>
<keyword evidence="4 6" id="KW-1133">Transmembrane helix</keyword>
<name>A0ABR2WB36_9FUNG</name>
<organism evidence="8 9">
    <name type="scientific">Basidiobolus ranarum</name>
    <dbReference type="NCBI Taxonomy" id="34480"/>
    <lineage>
        <taxon>Eukaryota</taxon>
        <taxon>Fungi</taxon>
        <taxon>Fungi incertae sedis</taxon>
        <taxon>Zoopagomycota</taxon>
        <taxon>Entomophthoromycotina</taxon>
        <taxon>Basidiobolomycetes</taxon>
        <taxon>Basidiobolales</taxon>
        <taxon>Basidiobolaceae</taxon>
        <taxon>Basidiobolus</taxon>
    </lineage>
</organism>
<evidence type="ECO:0000256" key="2">
    <source>
        <dbReference type="ARBA" id="ARBA00008066"/>
    </source>
</evidence>
<feature type="transmembrane region" description="Helical" evidence="6">
    <location>
        <begin position="123"/>
        <end position="145"/>
    </location>
</feature>
<gene>
    <name evidence="8" type="ORF">K7432_000540</name>
</gene>
<evidence type="ECO:0000259" key="7">
    <source>
        <dbReference type="Pfam" id="PF01490"/>
    </source>
</evidence>
<keyword evidence="9" id="KW-1185">Reference proteome</keyword>
<feature type="transmembrane region" description="Helical" evidence="6">
    <location>
        <begin position="77"/>
        <end position="102"/>
    </location>
</feature>
<feature type="domain" description="Amino acid transporter transmembrane" evidence="7">
    <location>
        <begin position="45"/>
        <end position="425"/>
    </location>
</feature>
<evidence type="ECO:0000256" key="6">
    <source>
        <dbReference type="SAM" id="Phobius"/>
    </source>
</evidence>
<dbReference type="PANTHER" id="PTHR22950">
    <property type="entry name" value="AMINO ACID TRANSPORTER"/>
    <property type="match status" value="1"/>
</dbReference>
<keyword evidence="3 6" id="KW-0812">Transmembrane</keyword>
<comment type="subcellular location">
    <subcellularLocation>
        <location evidence="1">Membrane</location>
        <topology evidence="1">Multi-pass membrane protein</topology>
    </subcellularLocation>
</comment>
<evidence type="ECO:0000313" key="8">
    <source>
        <dbReference type="EMBL" id="KAK9729098.1"/>
    </source>
</evidence>
<evidence type="ECO:0000256" key="1">
    <source>
        <dbReference type="ARBA" id="ARBA00004141"/>
    </source>
</evidence>
<dbReference type="Pfam" id="PF01490">
    <property type="entry name" value="Aa_trans"/>
    <property type="match status" value="1"/>
</dbReference>
<dbReference type="Gene3D" id="1.20.1740.10">
    <property type="entry name" value="Amino acid/polyamine transporter I"/>
    <property type="match status" value="1"/>
</dbReference>
<reference evidence="8 9" key="1">
    <citation type="submission" date="2023-04" db="EMBL/GenBank/DDBJ databases">
        <title>Genome of Basidiobolus ranarum AG-B5.</title>
        <authorList>
            <person name="Stajich J.E."/>
            <person name="Carter-House D."/>
            <person name="Gryganskyi A."/>
        </authorList>
    </citation>
    <scope>NUCLEOTIDE SEQUENCE [LARGE SCALE GENOMIC DNA]</scope>
    <source>
        <strain evidence="8 9">AG-B5</strain>
    </source>
</reference>
<accession>A0ABR2WB36</accession>
<evidence type="ECO:0000256" key="4">
    <source>
        <dbReference type="ARBA" id="ARBA00022989"/>
    </source>
</evidence>
<dbReference type="EMBL" id="JASJQH010006885">
    <property type="protein sequence ID" value="KAK9729098.1"/>
    <property type="molecule type" value="Genomic_DNA"/>
</dbReference>
<feature type="transmembrane region" description="Helical" evidence="6">
    <location>
        <begin position="350"/>
        <end position="370"/>
    </location>
</feature>
<feature type="transmembrane region" description="Helical" evidence="6">
    <location>
        <begin position="266"/>
        <end position="285"/>
    </location>
</feature>